<organism evidence="1 2">
    <name type="scientific">Glossina austeni</name>
    <name type="common">Savannah tsetse fly</name>
    <dbReference type="NCBI Taxonomy" id="7395"/>
    <lineage>
        <taxon>Eukaryota</taxon>
        <taxon>Metazoa</taxon>
        <taxon>Ecdysozoa</taxon>
        <taxon>Arthropoda</taxon>
        <taxon>Hexapoda</taxon>
        <taxon>Insecta</taxon>
        <taxon>Pterygota</taxon>
        <taxon>Neoptera</taxon>
        <taxon>Endopterygota</taxon>
        <taxon>Diptera</taxon>
        <taxon>Brachycera</taxon>
        <taxon>Muscomorpha</taxon>
        <taxon>Hippoboscoidea</taxon>
        <taxon>Glossinidae</taxon>
        <taxon>Glossina</taxon>
    </lineage>
</organism>
<dbReference type="VEuPathDB" id="VectorBase:GAUT030908"/>
<accession>A0A1A9VAD0</accession>
<proteinExistence type="predicted"/>
<keyword evidence="2" id="KW-1185">Reference proteome</keyword>
<dbReference type="EnsemblMetazoa" id="GAUT030908-RA">
    <property type="protein sequence ID" value="GAUT030908-PA"/>
    <property type="gene ID" value="GAUT030908"/>
</dbReference>
<evidence type="ECO:0000313" key="2">
    <source>
        <dbReference type="Proteomes" id="UP000078200"/>
    </source>
</evidence>
<dbReference type="Proteomes" id="UP000078200">
    <property type="component" value="Unassembled WGS sequence"/>
</dbReference>
<dbReference type="AlphaFoldDB" id="A0A1A9VAD0"/>
<reference evidence="1" key="1">
    <citation type="submission" date="2020-05" db="UniProtKB">
        <authorList>
            <consortium name="EnsemblMetazoa"/>
        </authorList>
    </citation>
    <scope>IDENTIFICATION</scope>
    <source>
        <strain evidence="1">TTRI</strain>
    </source>
</reference>
<sequence>MPQDSTQTCPMQELQGQPAVDVANLSQPYKPPQNERWIKDESLSHAKVKGKKPSIVLGVFLAYYGAGISHKKTLRNQAPFDMVPLNTVMEYTLFKAGHDSPISFTFVTQQKPEYYTRNDHRTIICDITVDRDYDSNLSGGLFFYIDLLVLICNTLKLNQKLRAINSSLYQTNLVIAYMSIPTNM</sequence>
<name>A0A1A9VAD0_GLOAU</name>
<evidence type="ECO:0000313" key="1">
    <source>
        <dbReference type="EnsemblMetazoa" id="GAUT030908-PA"/>
    </source>
</evidence>
<protein>
    <submittedName>
        <fullName evidence="1">Uncharacterized protein</fullName>
    </submittedName>
</protein>